<keyword evidence="3" id="KW-1185">Reference proteome</keyword>
<comment type="caution">
    <text evidence="2">The sequence shown here is derived from an EMBL/GenBank/DDBJ whole genome shotgun (WGS) entry which is preliminary data.</text>
</comment>
<dbReference type="Proteomes" id="UP001175097">
    <property type="component" value="Unassembled WGS sequence"/>
</dbReference>
<evidence type="ECO:0000313" key="2">
    <source>
        <dbReference type="EMBL" id="MDN4607025.1"/>
    </source>
</evidence>
<sequence>MKRIYMFVFAILVSTLLIGCGAEDKTSGNLADDSNQVIEFEIIASAKALPSNFNDLAFERKETPFFQYLVKKVENHSEYGDIWSLYEFENAKPNVDFNKKAVVFVGVHESGSCPYKINNVELNSGKTISVSLFEPDGACDASATPRTFVLKIDKEVSKEIKKVSIVQSGVETVIPFE</sequence>
<feature type="signal peptide" evidence="1">
    <location>
        <begin position="1"/>
        <end position="22"/>
    </location>
</feature>
<evidence type="ECO:0000313" key="3">
    <source>
        <dbReference type="Proteomes" id="UP001175097"/>
    </source>
</evidence>
<name>A0ABT8JPG3_9BACL</name>
<accession>A0ABT8JPG3</accession>
<gene>
    <name evidence="2" type="ORF">P5G49_05965</name>
</gene>
<organism evidence="2 3">
    <name type="scientific">Sporosarcina highlanderae</name>
    <dbReference type="NCBI Taxonomy" id="3035916"/>
    <lineage>
        <taxon>Bacteria</taxon>
        <taxon>Bacillati</taxon>
        <taxon>Bacillota</taxon>
        <taxon>Bacilli</taxon>
        <taxon>Bacillales</taxon>
        <taxon>Caryophanaceae</taxon>
        <taxon>Sporosarcina</taxon>
    </lineage>
</organism>
<dbReference type="PROSITE" id="PS51257">
    <property type="entry name" value="PROKAR_LIPOPROTEIN"/>
    <property type="match status" value="1"/>
</dbReference>
<feature type="chain" id="PRO_5045172969" description="Lipoprotein" evidence="1">
    <location>
        <begin position="23"/>
        <end position="177"/>
    </location>
</feature>
<evidence type="ECO:0008006" key="4">
    <source>
        <dbReference type="Google" id="ProtNLM"/>
    </source>
</evidence>
<proteinExistence type="predicted"/>
<keyword evidence="1" id="KW-0732">Signal</keyword>
<dbReference type="EMBL" id="JAROCC010000003">
    <property type="protein sequence ID" value="MDN4607025.1"/>
    <property type="molecule type" value="Genomic_DNA"/>
</dbReference>
<dbReference type="RefSeq" id="WP_301242566.1">
    <property type="nucleotide sequence ID" value="NZ_JAROCC010000003.1"/>
</dbReference>
<protein>
    <recommendedName>
        <fullName evidence="4">Lipoprotein</fullName>
    </recommendedName>
</protein>
<evidence type="ECO:0000256" key="1">
    <source>
        <dbReference type="SAM" id="SignalP"/>
    </source>
</evidence>
<reference evidence="2" key="1">
    <citation type="submission" date="2023-03" db="EMBL/GenBank/DDBJ databases">
        <title>MT1 and MT2 Draft Genomes of Novel Species.</title>
        <authorList>
            <person name="Venkateswaran K."/>
        </authorList>
    </citation>
    <scope>NUCLEOTIDE SEQUENCE</scope>
    <source>
        <strain evidence="2">F6_3S_P_2</strain>
    </source>
</reference>